<dbReference type="InterPro" id="IPR024079">
    <property type="entry name" value="MetalloPept_cat_dom_sf"/>
</dbReference>
<dbReference type="SUPFAM" id="SSF51120">
    <property type="entry name" value="beta-Roll"/>
    <property type="match status" value="1"/>
</dbReference>
<evidence type="ECO:0000256" key="1">
    <source>
        <dbReference type="ARBA" id="ARBA00022670"/>
    </source>
</evidence>
<dbReference type="Pfam" id="PF13946">
    <property type="entry name" value="DUF4214"/>
    <property type="match status" value="1"/>
</dbReference>
<dbReference type="InterPro" id="IPR001818">
    <property type="entry name" value="Pept_M10_metallopeptidase"/>
</dbReference>
<evidence type="ECO:0000256" key="2">
    <source>
        <dbReference type="ARBA" id="ARBA00022723"/>
    </source>
</evidence>
<evidence type="ECO:0000259" key="6">
    <source>
        <dbReference type="SMART" id="SM00235"/>
    </source>
</evidence>
<comment type="caution">
    <text evidence="7">The sequence shown here is derived from an EMBL/GenBank/DDBJ whole genome shotgun (WGS) entry which is preliminary data.</text>
</comment>
<dbReference type="Pfam" id="PF00413">
    <property type="entry name" value="Peptidase_M10"/>
    <property type="match status" value="1"/>
</dbReference>
<keyword evidence="2" id="KW-0479">Metal-binding</keyword>
<keyword evidence="3" id="KW-0378">Hydrolase</keyword>
<dbReference type="Gene3D" id="3.40.390.10">
    <property type="entry name" value="Collagenase (Catalytic Domain)"/>
    <property type="match status" value="1"/>
</dbReference>
<dbReference type="PANTHER" id="PTHR10201:SF323">
    <property type="entry name" value="MATRIX METALLOPROTEINASE-21"/>
    <property type="match status" value="1"/>
</dbReference>
<dbReference type="RefSeq" id="WP_302075232.1">
    <property type="nucleotide sequence ID" value="NZ_JAUKWQ010000001.1"/>
</dbReference>
<evidence type="ECO:0000313" key="7">
    <source>
        <dbReference type="EMBL" id="MDO1581102.1"/>
    </source>
</evidence>
<dbReference type="InterPro" id="IPR038255">
    <property type="entry name" value="PBS_linker_sf"/>
</dbReference>
<protein>
    <submittedName>
        <fullName evidence="7">DUF4214 domain-containing protein</fullName>
    </submittedName>
</protein>
<sequence>MASYSLSGPKWGDATYGTSGGQVTWSFATKSWGGYNFTAAITDPNYQQLIRDAFKAWEAVANIKFVEVADGTSTQLRLGWDAIDGPGKTLGEASWSSTTLNGVNYSISGAEIRFDTAESWSTNKATLLGQGANFYTTALHEIGHTLGLGHTDDKTQIMYTYSNDQLTLNSGDIAGVQALYGPAFVATAGNDTFVLTSGNDVIDGLAGIDTAIFSTNRAAITITKSGATITAVGQGTDQLTNIERLQFTDGTLAFDTSGNAGQVYRLYQAALNRTPDKSGLGFWIKQLDTNKGDLVWMAANFIDSNEFKSTYGTPQTVNNTSFVTLVYKNVLGRAPDAGGFSFWEGKLAGGYAREKLMADFSESQENQSNVATAIKDGIWYV</sequence>
<reference evidence="7" key="1">
    <citation type="journal article" date="2015" name="Int. J. Syst. Evol. Microbiol.">
        <title>Rhizobium oryzicola sp. nov., potential plant-growth-promoting endophytic bacteria isolated from rice roots.</title>
        <authorList>
            <person name="Zhang X.X."/>
            <person name="Gao J.S."/>
            <person name="Cao Y.H."/>
            <person name="Sheirdil R.A."/>
            <person name="Wang X.C."/>
            <person name="Zhang L."/>
        </authorList>
    </citation>
    <scope>NUCLEOTIDE SEQUENCE</scope>
    <source>
        <strain evidence="7">05753</strain>
    </source>
</reference>
<dbReference type="InterPro" id="IPR025282">
    <property type="entry name" value="DUF4214"/>
</dbReference>
<reference evidence="7" key="2">
    <citation type="submission" date="2023-07" db="EMBL/GenBank/DDBJ databases">
        <authorList>
            <person name="Sun H."/>
        </authorList>
    </citation>
    <scope>NUCLEOTIDE SEQUENCE</scope>
    <source>
        <strain evidence="7">05753</strain>
    </source>
</reference>
<dbReference type="InterPro" id="IPR011049">
    <property type="entry name" value="Serralysin-like_metalloprot_C"/>
</dbReference>
<accession>A0ABT8SRR5</accession>
<evidence type="ECO:0000313" key="8">
    <source>
        <dbReference type="Proteomes" id="UP001169006"/>
    </source>
</evidence>
<keyword evidence="4" id="KW-0862">Zinc</keyword>
<dbReference type="InterPro" id="IPR006026">
    <property type="entry name" value="Peptidase_Metallo"/>
</dbReference>
<keyword evidence="5" id="KW-0482">Metalloprotease</keyword>
<dbReference type="EMBL" id="JAUKWQ010000001">
    <property type="protein sequence ID" value="MDO1581102.1"/>
    <property type="molecule type" value="Genomic_DNA"/>
</dbReference>
<evidence type="ECO:0000256" key="4">
    <source>
        <dbReference type="ARBA" id="ARBA00022833"/>
    </source>
</evidence>
<gene>
    <name evidence="7" type="ORF">Q2T52_03250</name>
</gene>
<evidence type="ECO:0000256" key="3">
    <source>
        <dbReference type="ARBA" id="ARBA00022801"/>
    </source>
</evidence>
<dbReference type="Proteomes" id="UP001169006">
    <property type="component" value="Unassembled WGS sequence"/>
</dbReference>
<organism evidence="7 8">
    <name type="scientific">Rhizobium oryzicola</name>
    <dbReference type="NCBI Taxonomy" id="1232668"/>
    <lineage>
        <taxon>Bacteria</taxon>
        <taxon>Pseudomonadati</taxon>
        <taxon>Pseudomonadota</taxon>
        <taxon>Alphaproteobacteria</taxon>
        <taxon>Hyphomicrobiales</taxon>
        <taxon>Rhizobiaceae</taxon>
        <taxon>Rhizobium/Agrobacterium group</taxon>
        <taxon>Rhizobium</taxon>
    </lineage>
</organism>
<feature type="domain" description="Peptidase metallopeptidase" evidence="6">
    <location>
        <begin position="21"/>
        <end position="182"/>
    </location>
</feature>
<dbReference type="InterPro" id="IPR021190">
    <property type="entry name" value="Pept_M10A"/>
</dbReference>
<dbReference type="Gene3D" id="1.10.3130.20">
    <property type="entry name" value="Phycobilisome linker domain"/>
    <property type="match status" value="1"/>
</dbReference>
<name>A0ABT8SRR5_9HYPH</name>
<dbReference type="SMART" id="SM00235">
    <property type="entry name" value="ZnMc"/>
    <property type="match status" value="1"/>
</dbReference>
<evidence type="ECO:0000256" key="5">
    <source>
        <dbReference type="ARBA" id="ARBA00023049"/>
    </source>
</evidence>
<dbReference type="PRINTS" id="PR00138">
    <property type="entry name" value="MATRIXIN"/>
</dbReference>
<dbReference type="SUPFAM" id="SSF55486">
    <property type="entry name" value="Metalloproteases ('zincins'), catalytic domain"/>
    <property type="match status" value="1"/>
</dbReference>
<dbReference type="PANTHER" id="PTHR10201">
    <property type="entry name" value="MATRIX METALLOPROTEINASE"/>
    <property type="match status" value="1"/>
</dbReference>
<keyword evidence="8" id="KW-1185">Reference proteome</keyword>
<keyword evidence="1" id="KW-0645">Protease</keyword>
<proteinExistence type="predicted"/>